<reference evidence="2" key="1">
    <citation type="journal article" date="2022" name="Nat. Commun.">
        <title>Chromosome evolution and the genetic basis of agronomically important traits in greater yam.</title>
        <authorList>
            <person name="Bredeson J.V."/>
            <person name="Lyons J.B."/>
            <person name="Oniyinde I.O."/>
            <person name="Okereke N.R."/>
            <person name="Kolade O."/>
            <person name="Nnabue I."/>
            <person name="Nwadili C.O."/>
            <person name="Hribova E."/>
            <person name="Parker M."/>
            <person name="Nwogha J."/>
            <person name="Shu S."/>
            <person name="Carlson J."/>
            <person name="Kariba R."/>
            <person name="Muthemba S."/>
            <person name="Knop K."/>
            <person name="Barton G.J."/>
            <person name="Sherwood A.V."/>
            <person name="Lopez-Montes A."/>
            <person name="Asiedu R."/>
            <person name="Jamnadass R."/>
            <person name="Muchugi A."/>
            <person name="Goodstein D."/>
            <person name="Egesi C.N."/>
            <person name="Featherston J."/>
            <person name="Asfaw A."/>
            <person name="Simpson G.G."/>
            <person name="Dolezel J."/>
            <person name="Hendre P.S."/>
            <person name="Van Deynze A."/>
            <person name="Kumar P.L."/>
            <person name="Obidiegwu J.E."/>
            <person name="Bhattacharjee R."/>
            <person name="Rokhsar D.S."/>
        </authorList>
    </citation>
    <scope>NUCLEOTIDE SEQUENCE [LARGE SCALE GENOMIC DNA]</scope>
    <source>
        <strain evidence="2">cv. TDa95/00328</strain>
    </source>
</reference>
<keyword evidence="2" id="KW-1185">Reference proteome</keyword>
<sequence length="30" mass="3382">MVVPMARTGGSSYRELFCFFQGHAKSLDFV</sequence>
<evidence type="ECO:0000313" key="2">
    <source>
        <dbReference type="Proteomes" id="UP000827976"/>
    </source>
</evidence>
<evidence type="ECO:0000313" key="1">
    <source>
        <dbReference type="EMBL" id="KAH7652869.1"/>
    </source>
</evidence>
<organism evidence="1 2">
    <name type="scientific">Dioscorea alata</name>
    <name type="common">Purple yam</name>
    <dbReference type="NCBI Taxonomy" id="55571"/>
    <lineage>
        <taxon>Eukaryota</taxon>
        <taxon>Viridiplantae</taxon>
        <taxon>Streptophyta</taxon>
        <taxon>Embryophyta</taxon>
        <taxon>Tracheophyta</taxon>
        <taxon>Spermatophyta</taxon>
        <taxon>Magnoliopsida</taxon>
        <taxon>Liliopsida</taxon>
        <taxon>Dioscoreales</taxon>
        <taxon>Dioscoreaceae</taxon>
        <taxon>Dioscorea</taxon>
    </lineage>
</organism>
<dbReference type="EMBL" id="CM037029">
    <property type="protein sequence ID" value="KAH7652869.1"/>
    <property type="molecule type" value="Genomic_DNA"/>
</dbReference>
<protein>
    <submittedName>
        <fullName evidence="1">Uncharacterized protein</fullName>
    </submittedName>
</protein>
<name>A0ACB7TXU4_DIOAL</name>
<dbReference type="Proteomes" id="UP000827976">
    <property type="component" value="Chromosome 19"/>
</dbReference>
<proteinExistence type="predicted"/>
<accession>A0ACB7TXU4</accession>
<comment type="caution">
    <text evidence="1">The sequence shown here is derived from an EMBL/GenBank/DDBJ whole genome shotgun (WGS) entry which is preliminary data.</text>
</comment>
<gene>
    <name evidence="1" type="ORF">IHE45_19G045500</name>
</gene>